<organism evidence="5 6">
    <name type="scientific">Philodulcilactobacillus myokoensis</name>
    <dbReference type="NCBI Taxonomy" id="2929573"/>
    <lineage>
        <taxon>Bacteria</taxon>
        <taxon>Bacillati</taxon>
        <taxon>Bacillota</taxon>
        <taxon>Bacilli</taxon>
        <taxon>Lactobacillales</taxon>
        <taxon>Lactobacillaceae</taxon>
        <taxon>Philodulcilactobacillus</taxon>
    </lineage>
</organism>
<feature type="transmembrane region" description="Helical" evidence="3">
    <location>
        <begin position="45"/>
        <end position="67"/>
    </location>
</feature>
<evidence type="ECO:0000256" key="2">
    <source>
        <dbReference type="ARBA" id="ARBA00007362"/>
    </source>
</evidence>
<proteinExistence type="inferred from homology"/>
<keyword evidence="3" id="KW-0472">Membrane</keyword>
<keyword evidence="3" id="KW-0812">Transmembrane</keyword>
<feature type="transmembrane region" description="Helical" evidence="3">
    <location>
        <begin position="281"/>
        <end position="300"/>
    </location>
</feature>
<accession>A0A9W6AZZ9</accession>
<dbReference type="GO" id="GO:0016020">
    <property type="term" value="C:membrane"/>
    <property type="evidence" value="ECO:0007669"/>
    <property type="project" value="InterPro"/>
</dbReference>
<dbReference type="AlphaFoldDB" id="A0A9W6AZZ9"/>
<feature type="transmembrane region" description="Helical" evidence="3">
    <location>
        <begin position="79"/>
        <end position="99"/>
    </location>
</feature>
<evidence type="ECO:0000259" key="4">
    <source>
        <dbReference type="Pfam" id="PF00892"/>
    </source>
</evidence>
<feature type="transmembrane region" description="Helical" evidence="3">
    <location>
        <begin position="135"/>
        <end position="152"/>
    </location>
</feature>
<protein>
    <submittedName>
        <fullName evidence="5">Membrane protein</fullName>
    </submittedName>
</protein>
<feature type="transmembrane region" description="Helical" evidence="3">
    <location>
        <begin position="224"/>
        <end position="243"/>
    </location>
</feature>
<feature type="domain" description="EamA" evidence="4">
    <location>
        <begin position="12"/>
        <end position="152"/>
    </location>
</feature>
<feature type="domain" description="EamA" evidence="4">
    <location>
        <begin position="167"/>
        <end position="297"/>
    </location>
</feature>
<name>A0A9W6AZZ9_9LACO</name>
<feature type="transmembrane region" description="Helical" evidence="3">
    <location>
        <begin position="194"/>
        <end position="212"/>
    </location>
</feature>
<evidence type="ECO:0000256" key="1">
    <source>
        <dbReference type="ARBA" id="ARBA00004127"/>
    </source>
</evidence>
<evidence type="ECO:0000256" key="3">
    <source>
        <dbReference type="SAM" id="Phobius"/>
    </source>
</evidence>
<comment type="similarity">
    <text evidence="2">Belongs to the EamA transporter family.</text>
</comment>
<reference evidence="5" key="1">
    <citation type="submission" date="2022-07" db="EMBL/GenBank/DDBJ databases">
        <authorList>
            <person name="Kouya T."/>
            <person name="Ishiyama Y."/>
        </authorList>
    </citation>
    <scope>NUCLEOTIDE SEQUENCE</scope>
    <source>
        <strain evidence="5">WR16-4</strain>
    </source>
</reference>
<dbReference type="EMBL" id="BRPL01000002">
    <property type="protein sequence ID" value="GLB46489.1"/>
    <property type="molecule type" value="Genomic_DNA"/>
</dbReference>
<keyword evidence="6" id="KW-1185">Reference proteome</keyword>
<dbReference type="PANTHER" id="PTHR22911:SF79">
    <property type="entry name" value="MOBA-LIKE NTP TRANSFERASE DOMAIN-CONTAINING PROTEIN"/>
    <property type="match status" value="1"/>
</dbReference>
<comment type="caution">
    <text evidence="5">The sequence shown here is derived from an EMBL/GenBank/DDBJ whole genome shotgun (WGS) entry which is preliminary data.</text>
</comment>
<dbReference type="SUPFAM" id="SSF103481">
    <property type="entry name" value="Multidrug resistance efflux transporter EmrE"/>
    <property type="match status" value="2"/>
</dbReference>
<keyword evidence="3" id="KW-1133">Transmembrane helix</keyword>
<evidence type="ECO:0000313" key="6">
    <source>
        <dbReference type="Proteomes" id="UP001144204"/>
    </source>
</evidence>
<dbReference type="InterPro" id="IPR037185">
    <property type="entry name" value="EmrE-like"/>
</dbReference>
<feature type="transmembrane region" description="Helical" evidence="3">
    <location>
        <begin position="255"/>
        <end position="275"/>
    </location>
</feature>
<sequence>MKMTSQSSNDVMKGIMWAILASASFGVSGTVLQFASQNEAIPASWFLSARTLTCGIILLVLGFCMYGKHIFDVFKDKTSIMWLFAYGVFGLGANLLTFYKSIQSGNSAASTILQYLAPIFIVIGGVIFKHHKPVASDLLVFGIALLGVFLSITKGNIYQLDIPVNSLIWGIFSGITAALYVTLPRPLLKHHHPIIILGWGTFICGILFNLNHPIFSNAPTLKSGVILSVLATVILGTIFPFLSILHASKFASSEVVSLVDATQPVVTFILSIIFFHIQINFVEILGTVLVILAIYLLQFFHHRMALGSN</sequence>
<gene>
    <name evidence="5" type="ORF">WR164_04680</name>
</gene>
<feature type="transmembrane region" description="Helical" evidence="3">
    <location>
        <begin position="111"/>
        <end position="128"/>
    </location>
</feature>
<dbReference type="InterPro" id="IPR000620">
    <property type="entry name" value="EamA_dom"/>
</dbReference>
<dbReference type="Proteomes" id="UP001144204">
    <property type="component" value="Unassembled WGS sequence"/>
</dbReference>
<comment type="subcellular location">
    <subcellularLocation>
        <location evidence="1">Endomembrane system</location>
        <topology evidence="1">Multi-pass membrane protein</topology>
    </subcellularLocation>
</comment>
<evidence type="ECO:0000313" key="5">
    <source>
        <dbReference type="EMBL" id="GLB46489.1"/>
    </source>
</evidence>
<dbReference type="Pfam" id="PF00892">
    <property type="entry name" value="EamA"/>
    <property type="match status" value="2"/>
</dbReference>
<dbReference type="PANTHER" id="PTHR22911">
    <property type="entry name" value="ACYL-MALONYL CONDENSING ENZYME-RELATED"/>
    <property type="match status" value="1"/>
</dbReference>
<feature type="transmembrane region" description="Helical" evidence="3">
    <location>
        <begin position="164"/>
        <end position="182"/>
    </location>
</feature>
<reference evidence="5" key="2">
    <citation type="journal article" date="2023" name="PLoS ONE">
        <title>Philodulcilactobacillus myokoensis gen. nov., sp. nov., a fructophilic, acidophilic, and agar-phobic lactic acid bacterium isolated from fermented vegetable extracts.</title>
        <authorList>
            <person name="Kouya T."/>
            <person name="Ishiyama Y."/>
            <person name="Ohashi S."/>
            <person name="Kumakubo R."/>
            <person name="Yamazaki T."/>
            <person name="Otaki T."/>
        </authorList>
    </citation>
    <scope>NUCLEOTIDE SEQUENCE</scope>
    <source>
        <strain evidence="5">WR16-4</strain>
    </source>
</reference>